<dbReference type="EMBL" id="AUZY01004886">
    <property type="protein sequence ID" value="EQD61382.1"/>
    <property type="molecule type" value="Genomic_DNA"/>
</dbReference>
<evidence type="ECO:0000256" key="1">
    <source>
        <dbReference type="ARBA" id="ARBA00022553"/>
    </source>
</evidence>
<dbReference type="GO" id="GO:0000156">
    <property type="term" value="F:phosphorelay response regulator activity"/>
    <property type="evidence" value="ECO:0007669"/>
    <property type="project" value="TreeGrafter"/>
</dbReference>
<dbReference type="GO" id="GO:0006355">
    <property type="term" value="P:regulation of DNA-templated transcription"/>
    <property type="evidence" value="ECO:0007669"/>
    <property type="project" value="InterPro"/>
</dbReference>
<keyword evidence="2" id="KW-0902">Two-component regulatory system</keyword>
<sequence length="112" mass="13105">LRRSETVPGEQVKERFEFPGLSIDLRRRQVYHDDQEVQLTLTEFNLLALLASRPGQVMSRAELLRRVWGYEVEIETRTVDAHVYRLRRKIEPSAEHPTYIHSVPGIGYRFAG</sequence>
<gene>
    <name evidence="7" type="ORF">B1B_07661</name>
</gene>
<dbReference type="InterPro" id="IPR039420">
    <property type="entry name" value="WalR-like"/>
</dbReference>
<keyword evidence="1" id="KW-0597">Phosphoprotein</keyword>
<evidence type="ECO:0000256" key="3">
    <source>
        <dbReference type="ARBA" id="ARBA00023015"/>
    </source>
</evidence>
<feature type="non-terminal residue" evidence="7">
    <location>
        <position position="1"/>
    </location>
</feature>
<reference evidence="7" key="2">
    <citation type="journal article" date="2014" name="ISME J.">
        <title>Microbial stratification in low pH oxic and suboxic macroscopic growths along an acid mine drainage.</title>
        <authorList>
            <person name="Mendez-Garcia C."/>
            <person name="Mesa V."/>
            <person name="Sprenger R.R."/>
            <person name="Richter M."/>
            <person name="Diez M.S."/>
            <person name="Solano J."/>
            <person name="Bargiela R."/>
            <person name="Golyshina O.V."/>
            <person name="Manteca A."/>
            <person name="Ramos J.L."/>
            <person name="Gallego J.R."/>
            <person name="Llorente I."/>
            <person name="Martins Dos Santos V.A."/>
            <person name="Jensen O.N."/>
            <person name="Pelaez A.I."/>
            <person name="Sanchez J."/>
            <person name="Ferrer M."/>
        </authorList>
    </citation>
    <scope>NUCLEOTIDE SEQUENCE</scope>
</reference>
<keyword evidence="3" id="KW-0805">Transcription regulation</keyword>
<dbReference type="GO" id="GO:0032993">
    <property type="term" value="C:protein-DNA complex"/>
    <property type="evidence" value="ECO:0007669"/>
    <property type="project" value="TreeGrafter"/>
</dbReference>
<keyword evidence="4" id="KW-0238">DNA-binding</keyword>
<dbReference type="SMART" id="SM00862">
    <property type="entry name" value="Trans_reg_C"/>
    <property type="match status" value="1"/>
</dbReference>
<dbReference type="Pfam" id="PF00486">
    <property type="entry name" value="Trans_reg_C"/>
    <property type="match status" value="1"/>
</dbReference>
<proteinExistence type="predicted"/>
<organism evidence="7">
    <name type="scientific">mine drainage metagenome</name>
    <dbReference type="NCBI Taxonomy" id="410659"/>
    <lineage>
        <taxon>unclassified sequences</taxon>
        <taxon>metagenomes</taxon>
        <taxon>ecological metagenomes</taxon>
    </lineage>
</organism>
<dbReference type="GO" id="GO:0000976">
    <property type="term" value="F:transcription cis-regulatory region binding"/>
    <property type="evidence" value="ECO:0007669"/>
    <property type="project" value="TreeGrafter"/>
</dbReference>
<dbReference type="FunFam" id="1.10.10.10:FF:000018">
    <property type="entry name" value="DNA-binding response regulator ResD"/>
    <property type="match status" value="1"/>
</dbReference>
<evidence type="ECO:0000256" key="4">
    <source>
        <dbReference type="ARBA" id="ARBA00023125"/>
    </source>
</evidence>
<accession>T1AV38</accession>
<dbReference type="PANTHER" id="PTHR48111">
    <property type="entry name" value="REGULATOR OF RPOS"/>
    <property type="match status" value="1"/>
</dbReference>
<feature type="domain" description="OmpR/PhoB-type" evidence="6">
    <location>
        <begin position="13"/>
        <end position="112"/>
    </location>
</feature>
<evidence type="ECO:0000313" key="7">
    <source>
        <dbReference type="EMBL" id="EQD61382.1"/>
    </source>
</evidence>
<dbReference type="InterPro" id="IPR016032">
    <property type="entry name" value="Sig_transdc_resp-reg_C-effctor"/>
</dbReference>
<dbReference type="Gene3D" id="1.10.10.10">
    <property type="entry name" value="Winged helix-like DNA-binding domain superfamily/Winged helix DNA-binding domain"/>
    <property type="match status" value="1"/>
</dbReference>
<dbReference type="InterPro" id="IPR001867">
    <property type="entry name" value="OmpR/PhoB-type_DNA-bd"/>
</dbReference>
<keyword evidence="5" id="KW-0804">Transcription</keyword>
<dbReference type="PANTHER" id="PTHR48111:SF1">
    <property type="entry name" value="TWO-COMPONENT RESPONSE REGULATOR ORR33"/>
    <property type="match status" value="1"/>
</dbReference>
<dbReference type="CDD" id="cd00383">
    <property type="entry name" value="trans_reg_C"/>
    <property type="match status" value="1"/>
</dbReference>
<evidence type="ECO:0000256" key="5">
    <source>
        <dbReference type="ARBA" id="ARBA00023163"/>
    </source>
</evidence>
<dbReference type="AlphaFoldDB" id="T1AV38"/>
<protein>
    <submittedName>
        <fullName evidence="7">Response regulator</fullName>
    </submittedName>
</protein>
<dbReference type="InterPro" id="IPR036388">
    <property type="entry name" value="WH-like_DNA-bd_sf"/>
</dbReference>
<reference evidence="7" key="1">
    <citation type="submission" date="2013-08" db="EMBL/GenBank/DDBJ databases">
        <authorList>
            <person name="Mendez C."/>
            <person name="Richter M."/>
            <person name="Ferrer M."/>
            <person name="Sanchez J."/>
        </authorList>
    </citation>
    <scope>NUCLEOTIDE SEQUENCE</scope>
</reference>
<dbReference type="PROSITE" id="PS51755">
    <property type="entry name" value="OMPR_PHOB"/>
    <property type="match status" value="1"/>
</dbReference>
<evidence type="ECO:0000259" key="6">
    <source>
        <dbReference type="PROSITE" id="PS51755"/>
    </source>
</evidence>
<comment type="caution">
    <text evidence="7">The sequence shown here is derived from an EMBL/GenBank/DDBJ whole genome shotgun (WGS) entry which is preliminary data.</text>
</comment>
<evidence type="ECO:0000256" key="2">
    <source>
        <dbReference type="ARBA" id="ARBA00023012"/>
    </source>
</evidence>
<dbReference type="SUPFAM" id="SSF46894">
    <property type="entry name" value="C-terminal effector domain of the bipartite response regulators"/>
    <property type="match status" value="1"/>
</dbReference>
<dbReference type="GO" id="GO:0005829">
    <property type="term" value="C:cytosol"/>
    <property type="evidence" value="ECO:0007669"/>
    <property type="project" value="TreeGrafter"/>
</dbReference>
<name>T1AV38_9ZZZZ</name>